<protein>
    <recommendedName>
        <fullName evidence="3">NADH dehydrogenase [ubiquinone] iron-sulfur protein 5</fullName>
    </recommendedName>
</protein>
<sequence length="136" mass="15925">MTVFGLRGHESRCFNNFQKLMECRSNIDYKGPSHCLPQEAEYDECLHRRHEKRKNRRVRQQVRKMDGAGEVHTVARQVGLGLVDKDYTYEDFKKDGGKWPMWLTSTGVKEPKPVGKEAPWWQYTLGLKKATKPEDK</sequence>
<evidence type="ECO:0000313" key="2">
    <source>
        <dbReference type="Proteomes" id="UP000094336"/>
    </source>
</evidence>
<keyword evidence="2" id="KW-1185">Reference proteome</keyword>
<proteinExistence type="predicted"/>
<feature type="non-terminal residue" evidence="1">
    <location>
        <position position="1"/>
    </location>
</feature>
<dbReference type="GeneID" id="30146930"/>
<dbReference type="EMBL" id="KV454432">
    <property type="protein sequence ID" value="ODQ79524.1"/>
    <property type="molecule type" value="Genomic_DNA"/>
</dbReference>
<name>A0A1E3QPX9_9ASCO</name>
<reference evidence="2" key="1">
    <citation type="submission" date="2016-05" db="EMBL/GenBank/DDBJ databases">
        <title>Comparative genomics of biotechnologically important yeasts.</title>
        <authorList>
            <consortium name="DOE Joint Genome Institute"/>
            <person name="Riley R."/>
            <person name="Haridas S."/>
            <person name="Wolfe K.H."/>
            <person name="Lopes M.R."/>
            <person name="Hittinger C.T."/>
            <person name="Goker M."/>
            <person name="Salamov A."/>
            <person name="Wisecaver J."/>
            <person name="Long T.M."/>
            <person name="Aerts A.L."/>
            <person name="Barry K."/>
            <person name="Choi C."/>
            <person name="Clum A."/>
            <person name="Coughlan A.Y."/>
            <person name="Deshpande S."/>
            <person name="Douglass A.P."/>
            <person name="Hanson S.J."/>
            <person name="Klenk H.-P."/>
            <person name="Labutti K."/>
            <person name="Lapidus A."/>
            <person name="Lindquist E."/>
            <person name="Lipzen A."/>
            <person name="Meier-Kolthoff J.P."/>
            <person name="Ohm R.A."/>
            <person name="Otillar R.P."/>
            <person name="Pangilinan J."/>
            <person name="Peng Y."/>
            <person name="Rokas A."/>
            <person name="Rosa C.A."/>
            <person name="Scheuner C."/>
            <person name="Sibirny A.A."/>
            <person name="Slot J.C."/>
            <person name="Stielow J.B."/>
            <person name="Sun H."/>
            <person name="Kurtzman C.P."/>
            <person name="Blackwell M."/>
            <person name="Grigoriev I.V."/>
            <person name="Jeffries T.W."/>
        </authorList>
    </citation>
    <scope>NUCLEOTIDE SEQUENCE [LARGE SCALE GENOMIC DNA]</scope>
    <source>
        <strain evidence="2">NRRL Y-12698</strain>
    </source>
</reference>
<dbReference type="PROSITE" id="PS51808">
    <property type="entry name" value="CHCH"/>
    <property type="match status" value="1"/>
</dbReference>
<dbReference type="AlphaFoldDB" id="A0A1E3QPX9"/>
<organism evidence="1 2">
    <name type="scientific">Babjeviella inositovora NRRL Y-12698</name>
    <dbReference type="NCBI Taxonomy" id="984486"/>
    <lineage>
        <taxon>Eukaryota</taxon>
        <taxon>Fungi</taxon>
        <taxon>Dikarya</taxon>
        <taxon>Ascomycota</taxon>
        <taxon>Saccharomycotina</taxon>
        <taxon>Pichiomycetes</taxon>
        <taxon>Serinales incertae sedis</taxon>
        <taxon>Babjeviella</taxon>
    </lineage>
</organism>
<dbReference type="RefSeq" id="XP_018984852.1">
    <property type="nucleotide sequence ID" value="XM_019129077.1"/>
</dbReference>
<gene>
    <name evidence="1" type="ORF">BABINDRAFT_161915</name>
</gene>
<accession>A0A1E3QPX9</accession>
<evidence type="ECO:0008006" key="3">
    <source>
        <dbReference type="Google" id="ProtNLM"/>
    </source>
</evidence>
<dbReference type="Proteomes" id="UP000094336">
    <property type="component" value="Unassembled WGS sequence"/>
</dbReference>
<evidence type="ECO:0000313" key="1">
    <source>
        <dbReference type="EMBL" id="ODQ79524.1"/>
    </source>
</evidence>